<dbReference type="PANTHER" id="PTHR30614:SF0">
    <property type="entry name" value="L-CYSTINE TRANSPORT SYSTEM PERMEASE PROTEIN TCYL"/>
    <property type="match status" value="1"/>
</dbReference>
<feature type="domain" description="ABC transmembrane type-1" evidence="10">
    <location>
        <begin position="19"/>
        <end position="207"/>
    </location>
</feature>
<dbReference type="EMBL" id="LNCD01000059">
    <property type="protein sequence ID" value="KWV54584.1"/>
    <property type="molecule type" value="Genomic_DNA"/>
</dbReference>
<evidence type="ECO:0000256" key="9">
    <source>
        <dbReference type="RuleBase" id="RU363032"/>
    </source>
</evidence>
<evidence type="ECO:0000256" key="4">
    <source>
        <dbReference type="ARBA" id="ARBA00022475"/>
    </source>
</evidence>
<evidence type="ECO:0000313" key="14">
    <source>
        <dbReference type="EMBL" id="KWV54584.1"/>
    </source>
</evidence>
<feature type="transmembrane region" description="Helical" evidence="9">
    <location>
        <begin position="20"/>
        <end position="44"/>
    </location>
</feature>
<dbReference type="GO" id="GO:0015184">
    <property type="term" value="F:L-cystine transmembrane transporter activity"/>
    <property type="evidence" value="ECO:0007669"/>
    <property type="project" value="TreeGrafter"/>
</dbReference>
<keyword evidence="8 9" id="KW-0472">Membrane</keyword>
<proteinExistence type="inferred from homology"/>
<dbReference type="PROSITE" id="PS50928">
    <property type="entry name" value="ABC_TM1"/>
    <property type="match status" value="1"/>
</dbReference>
<dbReference type="SUPFAM" id="SSF161098">
    <property type="entry name" value="MetI-like"/>
    <property type="match status" value="1"/>
</dbReference>
<name>A0A109JFQ3_9HYPH</name>
<reference evidence="12 15" key="1">
    <citation type="submission" date="2015-11" db="EMBL/GenBank/DDBJ databases">
        <title>Draft Genome Sequence of the Strain BR 10423 (Rhizobium sp.) isolated from nodules of Mimosa pudica.</title>
        <authorList>
            <person name="Barauna A.C."/>
            <person name="Zilli J.E."/>
            <person name="Simoes-Araujo J.L."/>
            <person name="Reis V.M."/>
            <person name="James E.K."/>
            <person name="Reis F.B.Jr."/>
            <person name="Rouws L.F."/>
            <person name="Passos S.R."/>
            <person name="Gois S.R."/>
        </authorList>
    </citation>
    <scope>NUCLEOTIDE SEQUENCE [LARGE SCALE GENOMIC DNA]</scope>
    <source>
        <strain evidence="12 15">BR10423</strain>
    </source>
</reference>
<dbReference type="PANTHER" id="PTHR30614">
    <property type="entry name" value="MEMBRANE COMPONENT OF AMINO ACID ABC TRANSPORTER"/>
    <property type="match status" value="1"/>
</dbReference>
<gene>
    <name evidence="13" type="ORF">AS026_12095</name>
    <name evidence="12" type="ORF">AS026_12330</name>
    <name evidence="11" type="ORF">AS026_24495</name>
    <name evidence="14" type="ORF">AS026_38720</name>
</gene>
<keyword evidence="4" id="KW-1003">Cell membrane</keyword>
<comment type="subcellular location">
    <subcellularLocation>
        <location evidence="1">Cell inner membrane</location>
        <topology evidence="1">Multi-pass membrane protein</topology>
    </subcellularLocation>
    <subcellularLocation>
        <location evidence="9">Cell membrane</location>
        <topology evidence="9">Multi-pass membrane protein</topology>
    </subcellularLocation>
</comment>
<dbReference type="EMBL" id="LNCD01000099">
    <property type="protein sequence ID" value="KWV48051.1"/>
    <property type="molecule type" value="Genomic_DNA"/>
</dbReference>
<keyword evidence="7 9" id="KW-1133">Transmembrane helix</keyword>
<keyword evidence="15" id="KW-1185">Reference proteome</keyword>
<feature type="transmembrane region" description="Helical" evidence="9">
    <location>
        <begin position="56"/>
        <end position="75"/>
    </location>
</feature>
<dbReference type="GO" id="GO:0043190">
    <property type="term" value="C:ATP-binding cassette (ABC) transporter complex"/>
    <property type="evidence" value="ECO:0007669"/>
    <property type="project" value="InterPro"/>
</dbReference>
<dbReference type="RefSeq" id="WP_028748637.1">
    <property type="nucleotide sequence ID" value="NZ_LNCD01000059.1"/>
</dbReference>
<dbReference type="OrthoDB" id="9814550at2"/>
<dbReference type="AlphaFoldDB" id="A0A109JFQ3"/>
<dbReference type="InterPro" id="IPR035906">
    <property type="entry name" value="MetI-like_sf"/>
</dbReference>
<protein>
    <submittedName>
        <fullName evidence="12">Amino acid ABC transporter permease</fullName>
    </submittedName>
</protein>
<dbReference type="CDD" id="cd06261">
    <property type="entry name" value="TM_PBP2"/>
    <property type="match status" value="1"/>
</dbReference>
<dbReference type="InterPro" id="IPR000515">
    <property type="entry name" value="MetI-like"/>
</dbReference>
<comment type="similarity">
    <text evidence="2">Belongs to the binding-protein-dependent transport system permease family. HisMQ subfamily.</text>
</comment>
<evidence type="ECO:0000256" key="8">
    <source>
        <dbReference type="ARBA" id="ARBA00023136"/>
    </source>
</evidence>
<evidence type="ECO:0000313" key="15">
    <source>
        <dbReference type="Proteomes" id="UP000068164"/>
    </source>
</evidence>
<evidence type="ECO:0000256" key="1">
    <source>
        <dbReference type="ARBA" id="ARBA00004429"/>
    </source>
</evidence>
<evidence type="ECO:0000313" key="11">
    <source>
        <dbReference type="EMBL" id="KWV40929.1"/>
    </source>
</evidence>
<keyword evidence="5 9" id="KW-0812">Transmembrane</keyword>
<evidence type="ECO:0000256" key="5">
    <source>
        <dbReference type="ARBA" id="ARBA00022692"/>
    </source>
</evidence>
<feature type="transmembrane region" description="Helical" evidence="9">
    <location>
        <begin position="188"/>
        <end position="208"/>
    </location>
</feature>
<evidence type="ECO:0000256" key="6">
    <source>
        <dbReference type="ARBA" id="ARBA00022970"/>
    </source>
</evidence>
<evidence type="ECO:0000259" key="10">
    <source>
        <dbReference type="PROSITE" id="PS50928"/>
    </source>
</evidence>
<feature type="transmembrane region" description="Helical" evidence="9">
    <location>
        <begin position="81"/>
        <end position="102"/>
    </location>
</feature>
<dbReference type="Proteomes" id="UP000068164">
    <property type="component" value="Unassembled WGS sequence"/>
</dbReference>
<comment type="caution">
    <text evidence="12">The sequence shown here is derived from an EMBL/GenBank/DDBJ whole genome shotgun (WGS) entry which is preliminary data.</text>
</comment>
<dbReference type="NCBIfam" id="TIGR01726">
    <property type="entry name" value="HEQRo_perm_3TM"/>
    <property type="match status" value="1"/>
</dbReference>
<evidence type="ECO:0000256" key="2">
    <source>
        <dbReference type="ARBA" id="ARBA00010072"/>
    </source>
</evidence>
<dbReference type="EMBL" id="LNCD01000144">
    <property type="protein sequence ID" value="KWV40929.1"/>
    <property type="molecule type" value="Genomic_DNA"/>
</dbReference>
<accession>A0A109JFQ3</accession>
<dbReference type="InterPro" id="IPR010065">
    <property type="entry name" value="AA_ABC_transptr_permease_3TM"/>
</dbReference>
<keyword evidence="3 9" id="KW-0813">Transport</keyword>
<dbReference type="Gene3D" id="1.10.3720.10">
    <property type="entry name" value="MetI-like"/>
    <property type="match status" value="1"/>
</dbReference>
<evidence type="ECO:0000256" key="3">
    <source>
        <dbReference type="ARBA" id="ARBA00022448"/>
    </source>
</evidence>
<dbReference type="InterPro" id="IPR043429">
    <property type="entry name" value="ArtM/GltK/GlnP/TcyL/YhdX-like"/>
</dbReference>
<dbReference type="EMBL" id="LNCD01000100">
    <property type="protein sequence ID" value="KWV48016.1"/>
    <property type="molecule type" value="Genomic_DNA"/>
</dbReference>
<evidence type="ECO:0000313" key="12">
    <source>
        <dbReference type="EMBL" id="KWV48016.1"/>
    </source>
</evidence>
<organism evidence="12 15">
    <name type="scientific">Rhizobium altiplani</name>
    <dbReference type="NCBI Taxonomy" id="1864509"/>
    <lineage>
        <taxon>Bacteria</taxon>
        <taxon>Pseudomonadati</taxon>
        <taxon>Pseudomonadota</taxon>
        <taxon>Alphaproteobacteria</taxon>
        <taxon>Hyphomicrobiales</taxon>
        <taxon>Rhizobiaceae</taxon>
        <taxon>Rhizobium/Agrobacterium group</taxon>
        <taxon>Rhizobium</taxon>
    </lineage>
</organism>
<sequence>MTLDFGVILPYWPVILQGLGWTVLVTALAGTLSIVLGTGIALTAQYGAAALIVPMRAIIFLFMATPLLLQLYLLYYGLSQIGIMLPAFWTGVAGLGVHYAAYNADIVRSSLQAVDPGQTEAARTLGFGRWATLRHFIVPQALLIAFPSVGNNCIILLKDTAVLSVIGITELVLESQRAISETYRPFEFYFTAAVCYYVVNLVMEWLLAGAARRAEEIR</sequence>
<evidence type="ECO:0000313" key="13">
    <source>
        <dbReference type="EMBL" id="KWV48051.1"/>
    </source>
</evidence>
<dbReference type="Pfam" id="PF00528">
    <property type="entry name" value="BPD_transp_1"/>
    <property type="match status" value="1"/>
</dbReference>
<keyword evidence="6" id="KW-0029">Amino-acid transport</keyword>
<evidence type="ECO:0000256" key="7">
    <source>
        <dbReference type="ARBA" id="ARBA00022989"/>
    </source>
</evidence>